<protein>
    <submittedName>
        <fullName evidence="2">DUF2868 domain-containing protein</fullName>
    </submittedName>
</protein>
<feature type="transmembrane region" description="Helical" evidence="1">
    <location>
        <begin position="184"/>
        <end position="210"/>
    </location>
</feature>
<dbReference type="AlphaFoldDB" id="A0A2I0CN11"/>
<comment type="caution">
    <text evidence="2">The sequence shown here is derived from an EMBL/GenBank/DDBJ whole genome shotgun (WGS) entry which is preliminary data.</text>
</comment>
<dbReference type="InterPro" id="IPR021296">
    <property type="entry name" value="DUF2868"/>
</dbReference>
<sequence length="469" mass="51247">MLAGTLVRDRALNPLANLSRLQRLWLCEAVRLREEQAGLLDDSAIVRQLRHEALDLPQRIEQRALRLAARDGQASALQHAVQGARLALLLLAVLAVAGGFSMALAALGDGLRPVNLLWALGSLLGLHLLSLLLWLLVTACLAQGPAPSGQLWLWLSARLARDAQAAQLAPSLLLLLQSQGLNRWLFAVLSHTLWLLLLLGALAGLLLLLASRHYGFVWESTLLDSSHFVRGIELLSRLPALLGFPAPPPALIQTSGGQALVDEASRQLWSLWLLGQLLTFGLLPRLALLLFSLARLTSGLRRLQLDLQLPAYQLLAERLQPRHETLGVLDAAPPPPLLSSHHAAQVGQGRLLCAVELDPERPWPPAGLAADIPCSAVLDSREQRQQLLEQLAARPLSRLLIACDARRSPDRGSLALLRELASYATASCVWLLPGEDPQRLLDWQQALQAAGLPWQAQHELPRWLEHSDA</sequence>
<keyword evidence="1" id="KW-0812">Transmembrane</keyword>
<accession>A0A2I0CN11</accession>
<feature type="transmembrane region" description="Helical" evidence="1">
    <location>
        <begin position="119"/>
        <end position="142"/>
    </location>
</feature>
<dbReference type="RefSeq" id="WP_101193981.1">
    <property type="nucleotide sequence ID" value="NZ_PIYS01000026.1"/>
</dbReference>
<reference evidence="3" key="1">
    <citation type="submission" date="2017-12" db="EMBL/GenBank/DDBJ databases">
        <authorList>
            <person name="Yu X.-Y."/>
        </authorList>
    </citation>
    <scope>NUCLEOTIDE SEQUENCE [LARGE SCALE GENOMIC DNA]</scope>
    <source>
        <strain evidence="3">ZYSR67-Z</strain>
    </source>
</reference>
<name>A0A2I0CN11_9PSED</name>
<evidence type="ECO:0000256" key="1">
    <source>
        <dbReference type="SAM" id="Phobius"/>
    </source>
</evidence>
<dbReference type="Pfam" id="PF11067">
    <property type="entry name" value="DUF2868"/>
    <property type="match status" value="1"/>
</dbReference>
<gene>
    <name evidence="2" type="ORF">CW360_12960</name>
</gene>
<evidence type="ECO:0000313" key="3">
    <source>
        <dbReference type="Proteomes" id="UP000242861"/>
    </source>
</evidence>
<feature type="transmembrane region" description="Helical" evidence="1">
    <location>
        <begin position="86"/>
        <end position="107"/>
    </location>
</feature>
<proteinExistence type="predicted"/>
<dbReference type="Proteomes" id="UP000242861">
    <property type="component" value="Unassembled WGS sequence"/>
</dbReference>
<keyword evidence="1" id="KW-1133">Transmembrane helix</keyword>
<feature type="transmembrane region" description="Helical" evidence="1">
    <location>
        <begin position="269"/>
        <end position="294"/>
    </location>
</feature>
<dbReference type="EMBL" id="PIYS01000026">
    <property type="protein sequence ID" value="PKF70525.1"/>
    <property type="molecule type" value="Genomic_DNA"/>
</dbReference>
<keyword evidence="1" id="KW-0472">Membrane</keyword>
<evidence type="ECO:0000313" key="2">
    <source>
        <dbReference type="EMBL" id="PKF70525.1"/>
    </source>
</evidence>
<organism evidence="2 3">
    <name type="scientific">Pseudomonas fluvialis</name>
    <dbReference type="NCBI Taxonomy" id="1793966"/>
    <lineage>
        <taxon>Bacteria</taxon>
        <taxon>Pseudomonadati</taxon>
        <taxon>Pseudomonadota</taxon>
        <taxon>Gammaproteobacteria</taxon>
        <taxon>Pseudomonadales</taxon>
        <taxon>Pseudomonadaceae</taxon>
        <taxon>Pseudomonas</taxon>
    </lineage>
</organism>